<evidence type="ECO:0000256" key="8">
    <source>
        <dbReference type="PIRNR" id="PIRNR001084"/>
    </source>
</evidence>
<dbReference type="InterPro" id="IPR013529">
    <property type="entry name" value="Glyco_hydro_42_N"/>
</dbReference>
<dbReference type="PIRSF" id="PIRSF001084">
    <property type="entry name" value="B-galactosidase"/>
    <property type="match status" value="1"/>
</dbReference>
<name>A0A1E7ZBG0_9ALTE</name>
<dbReference type="AlphaFoldDB" id="A0A1E7ZBG0"/>
<dbReference type="GO" id="GO:0004565">
    <property type="term" value="F:beta-galactosidase activity"/>
    <property type="evidence" value="ECO:0007669"/>
    <property type="project" value="UniProtKB-EC"/>
</dbReference>
<dbReference type="EMBL" id="MDHN01000024">
    <property type="protein sequence ID" value="OFC70802.1"/>
    <property type="molecule type" value="Genomic_DNA"/>
</dbReference>
<dbReference type="GO" id="GO:0046872">
    <property type="term" value="F:metal ion binding"/>
    <property type="evidence" value="ECO:0007669"/>
    <property type="project" value="UniProtKB-KW"/>
</dbReference>
<proteinExistence type="inferred from homology"/>
<dbReference type="Pfam" id="PF08533">
    <property type="entry name" value="Glyco_hydro_42C"/>
    <property type="match status" value="1"/>
</dbReference>
<dbReference type="Gene3D" id="3.20.20.80">
    <property type="entry name" value="Glycosidases"/>
    <property type="match status" value="1"/>
</dbReference>
<dbReference type="STRING" id="1656094.BFC18_11540"/>
<reference evidence="14 15" key="1">
    <citation type="submission" date="2016-08" db="EMBL/GenBank/DDBJ databases">
        <authorList>
            <person name="Seilhamer J.J."/>
        </authorList>
    </citation>
    <scope>NUCLEOTIDE SEQUENCE [LARGE SCALE GENOMIC DNA]</scope>
    <source>
        <strain evidence="14 15">KCTC 42603</strain>
    </source>
</reference>
<evidence type="ECO:0000256" key="4">
    <source>
        <dbReference type="ARBA" id="ARBA00022723"/>
    </source>
</evidence>
<keyword evidence="4" id="KW-0479">Metal-binding</keyword>
<evidence type="ECO:0000256" key="2">
    <source>
        <dbReference type="ARBA" id="ARBA00005940"/>
    </source>
</evidence>
<comment type="catalytic activity">
    <reaction evidence="1 8">
        <text>Hydrolysis of terminal non-reducing beta-D-galactose residues in beta-D-galactosides.</text>
        <dbReference type="EC" id="3.2.1.23"/>
    </reaction>
</comment>
<dbReference type="SUPFAM" id="SSF51445">
    <property type="entry name" value="(Trans)glycosidases"/>
    <property type="match status" value="1"/>
</dbReference>
<evidence type="ECO:0000259" key="13">
    <source>
        <dbReference type="Pfam" id="PF08533"/>
    </source>
</evidence>
<comment type="caution">
    <text evidence="14">The sequence shown here is derived from an EMBL/GenBank/DDBJ whole genome shotgun (WGS) entry which is preliminary data.</text>
</comment>
<keyword evidence="7 8" id="KW-0326">Glycosidase</keyword>
<evidence type="ECO:0000256" key="10">
    <source>
        <dbReference type="PIRSR" id="PIRSR001084-2"/>
    </source>
</evidence>
<feature type="domain" description="Glycoside hydrolase family 42 N-terminal" evidence="11">
    <location>
        <begin position="4"/>
        <end position="371"/>
    </location>
</feature>
<sequence>MPYDRLDKDIAMMKAAGINVVRIGESTWGTMEPREGEFDFSHLDRVLDAMHKAGIRVIIGTPTYAIPAWMAKRYPDVLATTAAGQNKYGTRQNMDITNPDFRRLAERMIRAMLAHVSDHPAIIGYQVDNETKHYNTSGKQVQQGFVNYLKEKFSSLDAMNDAYGLNYWSNRINSWEEFPEVHESVYTSPVTSINGSVTAAFAAYQRSLVTEYLAWQADIVNEYKKTGQFVTQNFDLDWRGYSYGIQSSVDHFEAAQAMDIAGVDIYHPGQNQLTGAEIALGGDLSRSMKNGQNYFVIETQAQGFPQWTPYPGQLTLQALSHVASGANMVAYWHWASTHNAIETYWKGLLSQDYAENPTYLEAKQIGNKLASLGDNITSLDKQNDVAILFSNEALTAFNEFSFGWGAQQKYNDVLRPFYDSLYRANIETDFLDPSNFADKAENYKLIIIPALYSADDNVLNAIADYVENGGHIVTTFKTGFTDENVKVRHSTQPGGLSEVLGVTYSQFVHPERASLKTEMMNQETADEPLKWWMELVTAQQADVLATYSHPVWKDYAAVTRNQFGKGSATYVATMPTDAQIDAILSSAAATAGLTRSENRFPVVEKNAVNQKGKALRFLFNYSENTVSATISGIEGKELLSGEAIANQKTLSLAPWGVAIIEVTN</sequence>
<dbReference type="InterPro" id="IPR013738">
    <property type="entry name" value="Beta_galactosidase_Trimer"/>
</dbReference>
<dbReference type="Pfam" id="PF02449">
    <property type="entry name" value="Glyco_hydro_42"/>
    <property type="match status" value="1"/>
</dbReference>
<keyword evidence="15" id="KW-1185">Reference proteome</keyword>
<dbReference type="InterPro" id="IPR013739">
    <property type="entry name" value="Beta_galactosidase_C"/>
</dbReference>
<evidence type="ECO:0000259" key="12">
    <source>
        <dbReference type="Pfam" id="PF08532"/>
    </source>
</evidence>
<feature type="binding site" evidence="10">
    <location>
        <position position="307"/>
    </location>
    <ligand>
        <name>substrate</name>
    </ligand>
</feature>
<evidence type="ECO:0000256" key="3">
    <source>
        <dbReference type="ARBA" id="ARBA00012756"/>
    </source>
</evidence>
<feature type="domain" description="Beta-galactosidase trimerisation" evidence="12">
    <location>
        <begin position="384"/>
        <end position="593"/>
    </location>
</feature>
<feature type="binding site" evidence="10">
    <location>
        <position position="91"/>
    </location>
    <ligand>
        <name>substrate</name>
    </ligand>
</feature>
<dbReference type="GO" id="GO:0009341">
    <property type="term" value="C:beta-galactosidase complex"/>
    <property type="evidence" value="ECO:0007669"/>
    <property type="project" value="InterPro"/>
</dbReference>
<dbReference type="InterPro" id="IPR013780">
    <property type="entry name" value="Glyco_hydro_b"/>
</dbReference>
<dbReference type="EC" id="3.2.1.23" evidence="3 8"/>
<evidence type="ECO:0000256" key="7">
    <source>
        <dbReference type="ARBA" id="ARBA00023295"/>
    </source>
</evidence>
<dbReference type="PANTHER" id="PTHR36447">
    <property type="entry name" value="BETA-GALACTOSIDASE GANA"/>
    <property type="match status" value="1"/>
</dbReference>
<evidence type="ECO:0000313" key="15">
    <source>
        <dbReference type="Proteomes" id="UP000175691"/>
    </source>
</evidence>
<evidence type="ECO:0000256" key="5">
    <source>
        <dbReference type="ARBA" id="ARBA00022801"/>
    </source>
</evidence>
<dbReference type="InterPro" id="IPR029062">
    <property type="entry name" value="Class_I_gatase-like"/>
</dbReference>
<dbReference type="InterPro" id="IPR003476">
    <property type="entry name" value="Glyco_hydro_42"/>
</dbReference>
<keyword evidence="6" id="KW-0862">Zinc</keyword>
<dbReference type="Gene3D" id="3.40.50.880">
    <property type="match status" value="1"/>
</dbReference>
<dbReference type="SUPFAM" id="SSF52317">
    <property type="entry name" value="Class I glutamine amidotransferase-like"/>
    <property type="match status" value="1"/>
</dbReference>
<comment type="similarity">
    <text evidence="2 8">Belongs to the glycosyl hydrolase 42 family.</text>
</comment>
<dbReference type="Gene3D" id="2.60.40.1180">
    <property type="entry name" value="Golgi alpha-mannosidase II"/>
    <property type="match status" value="1"/>
</dbReference>
<accession>A0A1E7ZBG0</accession>
<feature type="domain" description="Beta-galactosidase C-terminal" evidence="13">
    <location>
        <begin position="611"/>
        <end position="660"/>
    </location>
</feature>
<dbReference type="InterPro" id="IPR017853">
    <property type="entry name" value="GH"/>
</dbReference>
<dbReference type="GO" id="GO:0006012">
    <property type="term" value="P:galactose metabolic process"/>
    <property type="evidence" value="ECO:0007669"/>
    <property type="project" value="InterPro"/>
</dbReference>
<evidence type="ECO:0000313" key="14">
    <source>
        <dbReference type="EMBL" id="OFC70802.1"/>
    </source>
</evidence>
<organism evidence="14 15">
    <name type="scientific">Alteromonas confluentis</name>
    <dbReference type="NCBI Taxonomy" id="1656094"/>
    <lineage>
        <taxon>Bacteria</taxon>
        <taxon>Pseudomonadati</taxon>
        <taxon>Pseudomonadota</taxon>
        <taxon>Gammaproteobacteria</taxon>
        <taxon>Alteromonadales</taxon>
        <taxon>Alteromonadaceae</taxon>
        <taxon>Alteromonas/Salinimonas group</taxon>
        <taxon>Alteromonas</taxon>
    </lineage>
</organism>
<evidence type="ECO:0000256" key="6">
    <source>
        <dbReference type="ARBA" id="ARBA00022833"/>
    </source>
</evidence>
<keyword evidence="5 8" id="KW-0378">Hydrolase</keyword>
<dbReference type="PANTHER" id="PTHR36447:SF2">
    <property type="entry name" value="BETA-GALACTOSIDASE YESZ"/>
    <property type="match status" value="1"/>
</dbReference>
<feature type="active site" description="Nucleophile" evidence="9">
    <location>
        <position position="298"/>
    </location>
</feature>
<dbReference type="Proteomes" id="UP000175691">
    <property type="component" value="Unassembled WGS sequence"/>
</dbReference>
<evidence type="ECO:0000259" key="11">
    <source>
        <dbReference type="Pfam" id="PF02449"/>
    </source>
</evidence>
<gene>
    <name evidence="14" type="ORF">BFC18_11540</name>
</gene>
<evidence type="ECO:0000256" key="1">
    <source>
        <dbReference type="ARBA" id="ARBA00001412"/>
    </source>
</evidence>
<protein>
    <recommendedName>
        <fullName evidence="3 8">Beta-galactosidase</fullName>
        <shortName evidence="8">Beta-gal</shortName>
        <ecNumber evidence="3 8">3.2.1.23</ecNumber>
    </recommendedName>
</protein>
<dbReference type="CDD" id="cd03143">
    <property type="entry name" value="A4_beta-galactosidase_middle_domain"/>
    <property type="match status" value="1"/>
</dbReference>
<feature type="active site" description="Proton donor" evidence="9">
    <location>
        <position position="130"/>
    </location>
</feature>
<evidence type="ECO:0000256" key="9">
    <source>
        <dbReference type="PIRSR" id="PIRSR001084-1"/>
    </source>
</evidence>
<feature type="binding site" evidence="10">
    <location>
        <position position="129"/>
    </location>
    <ligand>
        <name>substrate</name>
    </ligand>
</feature>
<dbReference type="Pfam" id="PF08532">
    <property type="entry name" value="Glyco_hydro_42M"/>
    <property type="match status" value="1"/>
</dbReference>